<feature type="region of interest" description="Disordered" evidence="3">
    <location>
        <begin position="281"/>
        <end position="304"/>
    </location>
</feature>
<dbReference type="EMBL" id="JADBEC010000001">
    <property type="protein sequence ID" value="MBE1503671.1"/>
    <property type="molecule type" value="Genomic_DNA"/>
</dbReference>
<dbReference type="PANTHER" id="PTHR43436">
    <property type="entry name" value="ARAC-FAMILY TRANSCRIPTIONAL REGULATOR"/>
    <property type="match status" value="1"/>
</dbReference>
<reference evidence="5 6" key="1">
    <citation type="submission" date="2020-10" db="EMBL/GenBank/DDBJ databases">
        <title>Sequencing the genomes of 1000 actinobacteria strains.</title>
        <authorList>
            <person name="Klenk H.-P."/>
        </authorList>
    </citation>
    <scope>NUCLEOTIDE SEQUENCE [LARGE SCALE GENOMIC DNA]</scope>
    <source>
        <strain evidence="5 6">DSM 7307</strain>
    </source>
</reference>
<evidence type="ECO:0000259" key="4">
    <source>
        <dbReference type="PROSITE" id="PS01124"/>
    </source>
</evidence>
<sequence length="304" mass="33473">MSNEIKTALTQYMDSHGGGDGLYATALPGFYLMRSSTLTMPKPAIYKPALCIIVDGAKQIMFGERLFTYSAMQSLVISVEMPAFGQVIEASPERPMIALTLELDVTILREVLEAMEAPPKPSGDGGPGVFVQNFGTELQDCILRLMRMLGTPKSIPILRQSILREISFWLLSGENGSEICKLALPGSRTRRVADAIHILRDNFTAPVRVEQLAAAARMSPSSFHQHFKMLTSMSPLQYQKQLRLLEARRLMVADGINAANAAYQVGYESASQFSREYSRMFGTPPKKDAQEHRAQPAGIATEVA</sequence>
<keyword evidence="2" id="KW-0804">Transcription</keyword>
<dbReference type="Gene3D" id="1.10.10.60">
    <property type="entry name" value="Homeodomain-like"/>
    <property type="match status" value="2"/>
</dbReference>
<organism evidence="5 6">
    <name type="scientific">Rhizobium viscosum</name>
    <name type="common">Arthrobacter viscosus</name>
    <dbReference type="NCBI Taxonomy" id="1673"/>
    <lineage>
        <taxon>Bacteria</taxon>
        <taxon>Pseudomonadati</taxon>
        <taxon>Pseudomonadota</taxon>
        <taxon>Alphaproteobacteria</taxon>
        <taxon>Hyphomicrobiales</taxon>
        <taxon>Rhizobiaceae</taxon>
        <taxon>Rhizobium/Agrobacterium group</taxon>
        <taxon>Rhizobium</taxon>
    </lineage>
</organism>
<dbReference type="RefSeq" id="WP_192727814.1">
    <property type="nucleotide sequence ID" value="NZ_BAAAVL010000001.1"/>
</dbReference>
<name>A0ABR9IKG0_RHIVS</name>
<evidence type="ECO:0000256" key="3">
    <source>
        <dbReference type="SAM" id="MobiDB-lite"/>
    </source>
</evidence>
<protein>
    <submittedName>
        <fullName evidence="5">AraC-like DNA-binding protein</fullName>
    </submittedName>
</protein>
<dbReference type="PROSITE" id="PS01124">
    <property type="entry name" value="HTH_ARAC_FAMILY_2"/>
    <property type="match status" value="1"/>
</dbReference>
<gene>
    <name evidence="5" type="ORF">H4W29_000852</name>
</gene>
<dbReference type="Proteomes" id="UP000620262">
    <property type="component" value="Unassembled WGS sequence"/>
</dbReference>
<feature type="compositionally biased region" description="Basic and acidic residues" evidence="3">
    <location>
        <begin position="285"/>
        <end position="294"/>
    </location>
</feature>
<dbReference type="PANTHER" id="PTHR43436:SF1">
    <property type="entry name" value="TRANSCRIPTIONAL REGULATORY PROTEIN"/>
    <property type="match status" value="1"/>
</dbReference>
<evidence type="ECO:0000313" key="5">
    <source>
        <dbReference type="EMBL" id="MBE1503671.1"/>
    </source>
</evidence>
<evidence type="ECO:0000313" key="6">
    <source>
        <dbReference type="Proteomes" id="UP000620262"/>
    </source>
</evidence>
<dbReference type="SUPFAM" id="SSF46689">
    <property type="entry name" value="Homeodomain-like"/>
    <property type="match status" value="2"/>
</dbReference>
<dbReference type="InterPro" id="IPR009594">
    <property type="entry name" value="Tscrpt_reg_HTH_AraC_N"/>
</dbReference>
<dbReference type="InterPro" id="IPR009057">
    <property type="entry name" value="Homeodomain-like_sf"/>
</dbReference>
<keyword evidence="6" id="KW-1185">Reference proteome</keyword>
<dbReference type="Pfam" id="PF12833">
    <property type="entry name" value="HTH_18"/>
    <property type="match status" value="1"/>
</dbReference>
<keyword evidence="1" id="KW-0805">Transcription regulation</keyword>
<proteinExistence type="predicted"/>
<dbReference type="InterPro" id="IPR018060">
    <property type="entry name" value="HTH_AraC"/>
</dbReference>
<evidence type="ECO:0000256" key="1">
    <source>
        <dbReference type="ARBA" id="ARBA00023015"/>
    </source>
</evidence>
<evidence type="ECO:0000256" key="2">
    <source>
        <dbReference type="ARBA" id="ARBA00023163"/>
    </source>
</evidence>
<accession>A0ABR9IKG0</accession>
<dbReference type="Pfam" id="PF06719">
    <property type="entry name" value="AraC_N"/>
    <property type="match status" value="1"/>
</dbReference>
<feature type="domain" description="HTH araC/xylS-type" evidence="4">
    <location>
        <begin position="193"/>
        <end position="291"/>
    </location>
</feature>
<comment type="caution">
    <text evidence="5">The sequence shown here is derived from an EMBL/GenBank/DDBJ whole genome shotgun (WGS) entry which is preliminary data.</text>
</comment>
<dbReference type="SMART" id="SM00342">
    <property type="entry name" value="HTH_ARAC"/>
    <property type="match status" value="1"/>
</dbReference>